<dbReference type="Pfam" id="PF06439">
    <property type="entry name" value="3keto-disac_hyd"/>
    <property type="match status" value="1"/>
</dbReference>
<organism evidence="3 4">
    <name type="scientific">Stieleria magnilauensis</name>
    <dbReference type="NCBI Taxonomy" id="2527963"/>
    <lineage>
        <taxon>Bacteria</taxon>
        <taxon>Pseudomonadati</taxon>
        <taxon>Planctomycetota</taxon>
        <taxon>Planctomycetia</taxon>
        <taxon>Pirellulales</taxon>
        <taxon>Pirellulaceae</taxon>
        <taxon>Stieleria</taxon>
    </lineage>
</organism>
<keyword evidence="1" id="KW-0732">Signal</keyword>
<feature type="signal peptide" evidence="1">
    <location>
        <begin position="1"/>
        <end position="23"/>
    </location>
</feature>
<reference evidence="3 4" key="1">
    <citation type="submission" date="2019-02" db="EMBL/GenBank/DDBJ databases">
        <title>Deep-cultivation of Planctomycetes and their phenomic and genomic characterization uncovers novel biology.</title>
        <authorList>
            <person name="Wiegand S."/>
            <person name="Jogler M."/>
            <person name="Boedeker C."/>
            <person name="Pinto D."/>
            <person name="Vollmers J."/>
            <person name="Rivas-Marin E."/>
            <person name="Kohn T."/>
            <person name="Peeters S.H."/>
            <person name="Heuer A."/>
            <person name="Rast P."/>
            <person name="Oberbeckmann S."/>
            <person name="Bunk B."/>
            <person name="Jeske O."/>
            <person name="Meyerdierks A."/>
            <person name="Storesund J.E."/>
            <person name="Kallscheuer N."/>
            <person name="Luecker S."/>
            <person name="Lage O.M."/>
            <person name="Pohl T."/>
            <person name="Merkel B.J."/>
            <person name="Hornburger P."/>
            <person name="Mueller R.-W."/>
            <person name="Bruemmer F."/>
            <person name="Labrenz M."/>
            <person name="Spormann A.M."/>
            <person name="Op den Camp H."/>
            <person name="Overmann J."/>
            <person name="Amann R."/>
            <person name="Jetten M.S.M."/>
            <person name="Mascher T."/>
            <person name="Medema M.H."/>
            <person name="Devos D.P."/>
            <person name="Kaster A.-K."/>
            <person name="Ovreas L."/>
            <person name="Rohde M."/>
            <person name="Galperin M.Y."/>
            <person name="Jogler C."/>
        </authorList>
    </citation>
    <scope>NUCLEOTIDE SEQUENCE [LARGE SCALE GENOMIC DNA]</scope>
    <source>
        <strain evidence="3 4">TBK1r</strain>
    </source>
</reference>
<keyword evidence="4" id="KW-1185">Reference proteome</keyword>
<name>A0ABX5XLA9_9BACT</name>
<evidence type="ECO:0000256" key="1">
    <source>
        <dbReference type="SAM" id="SignalP"/>
    </source>
</evidence>
<sequence length="219" mass="24554">MRSFVCSLAVAVACIAGTRTAPAETPSTEDGFVKIFDGESMEGWKLAEENTDAWQVEDGKLVCRGERCHAFYVGPLAPMKDFHFKAEVMTTPGSNAGIYFHTKYQPTGWPKYGYECQVNVSHKDPKKTSSLYAVENVSAEDLAANGIKDNQWYTQEIIVTGRRIQLIVNGKTLVDYTEPENKEAFDKNFERRLGEGTIALQAHDPKSVCYFRNLRVKPL</sequence>
<dbReference type="Proteomes" id="UP000318081">
    <property type="component" value="Chromosome"/>
</dbReference>
<feature type="chain" id="PRO_5046955580" description="3-keto-alpha-glucoside-1,2-lyase/3-keto-2-hydroxy-glucal hydratase domain-containing protein" evidence="1">
    <location>
        <begin position="24"/>
        <end position="219"/>
    </location>
</feature>
<evidence type="ECO:0000313" key="3">
    <source>
        <dbReference type="EMBL" id="QDV82557.1"/>
    </source>
</evidence>
<accession>A0ABX5XLA9</accession>
<evidence type="ECO:0000259" key="2">
    <source>
        <dbReference type="Pfam" id="PF06439"/>
    </source>
</evidence>
<dbReference type="Gene3D" id="2.60.120.560">
    <property type="entry name" value="Exo-inulinase, domain 1"/>
    <property type="match status" value="1"/>
</dbReference>
<protein>
    <recommendedName>
        <fullName evidence="2">3-keto-alpha-glucoside-1,2-lyase/3-keto-2-hydroxy-glucal hydratase domain-containing protein</fullName>
    </recommendedName>
</protein>
<dbReference type="EMBL" id="CP036432">
    <property type="protein sequence ID" value="QDV82557.1"/>
    <property type="molecule type" value="Genomic_DNA"/>
</dbReference>
<dbReference type="RefSeq" id="WP_145208503.1">
    <property type="nucleotide sequence ID" value="NZ_CP036432.1"/>
</dbReference>
<dbReference type="InterPro" id="IPR010496">
    <property type="entry name" value="AL/BT2_dom"/>
</dbReference>
<gene>
    <name evidence="3" type="ORF">TBK1r_14880</name>
</gene>
<evidence type="ECO:0000313" key="4">
    <source>
        <dbReference type="Proteomes" id="UP000318081"/>
    </source>
</evidence>
<feature type="domain" description="3-keto-alpha-glucoside-1,2-lyase/3-keto-2-hydroxy-glucal hydratase" evidence="2">
    <location>
        <begin position="31"/>
        <end position="217"/>
    </location>
</feature>
<proteinExistence type="predicted"/>